<keyword evidence="2" id="KW-1185">Reference proteome</keyword>
<sequence length="354" mass="40276">TKDSINPLWAALPVAPYSRRKTIMKKITDGVYIFDQLIGIYYVHVPIRMTVCVINDGLFVYAPVAPTKECLQLLQQLIDTYGPIQTIVLPSVAVEHKVNAGPFARKFPHAEFYAVGKQYSFPLNLPSSFLGLPSWTKILPDSSSNGVSNMWNGQLEHEVLTVKPGIGSEFQDVAFYHKASNTLLLCDTIVAVDENPPSILVEEEEYVKALLFHARDSPLEIVDDTIENRRKGWRRIVLLFNFFFPSSAKVDLGLKPLLKLDPSYKYGWGGWMPFEWISEEKEIQTFDAYKQNGLPTIFPIVQIILSRGNSGQETLRWVNKVKQWPFTRIIPQHLNAPITISPKEFEDVFSFINE</sequence>
<protein>
    <submittedName>
        <fullName evidence="1">Uncharacterized protein</fullName>
    </submittedName>
</protein>
<feature type="non-terminal residue" evidence="1">
    <location>
        <position position="1"/>
    </location>
</feature>
<dbReference type="OrthoDB" id="421671at2759"/>
<accession>A0A1E7FPK0</accession>
<evidence type="ECO:0000313" key="2">
    <source>
        <dbReference type="Proteomes" id="UP000095751"/>
    </source>
</evidence>
<dbReference type="InParanoid" id="A0A1E7FPK0"/>
<evidence type="ECO:0000313" key="1">
    <source>
        <dbReference type="EMBL" id="OEU20088.1"/>
    </source>
</evidence>
<dbReference type="EMBL" id="KV784355">
    <property type="protein sequence ID" value="OEU20088.1"/>
    <property type="molecule type" value="Genomic_DNA"/>
</dbReference>
<dbReference type="Pfam" id="PF14234">
    <property type="entry name" value="DUF4336"/>
    <property type="match status" value="1"/>
</dbReference>
<dbReference type="InterPro" id="IPR025638">
    <property type="entry name" value="DUF4336"/>
</dbReference>
<organism evidence="1 2">
    <name type="scientific">Fragilariopsis cylindrus CCMP1102</name>
    <dbReference type="NCBI Taxonomy" id="635003"/>
    <lineage>
        <taxon>Eukaryota</taxon>
        <taxon>Sar</taxon>
        <taxon>Stramenopiles</taxon>
        <taxon>Ochrophyta</taxon>
        <taxon>Bacillariophyta</taxon>
        <taxon>Bacillariophyceae</taxon>
        <taxon>Bacillariophycidae</taxon>
        <taxon>Bacillariales</taxon>
        <taxon>Bacillariaceae</taxon>
        <taxon>Fragilariopsis</taxon>
    </lineage>
</organism>
<gene>
    <name evidence="1" type="ORF">FRACYDRAFT_158707</name>
</gene>
<feature type="non-terminal residue" evidence="1">
    <location>
        <position position="354"/>
    </location>
</feature>
<dbReference type="PANTHER" id="PTHR33835">
    <property type="entry name" value="YALI0C07656P"/>
    <property type="match status" value="1"/>
</dbReference>
<dbReference type="KEGG" id="fcy:FRACYDRAFT_158707"/>
<dbReference type="Proteomes" id="UP000095751">
    <property type="component" value="Unassembled WGS sequence"/>
</dbReference>
<name>A0A1E7FPK0_9STRA</name>
<reference evidence="1 2" key="1">
    <citation type="submission" date="2016-09" db="EMBL/GenBank/DDBJ databases">
        <title>Extensive genetic diversity and differential bi-allelic expression allows diatom success in the polar Southern Ocean.</title>
        <authorList>
            <consortium name="DOE Joint Genome Institute"/>
            <person name="Mock T."/>
            <person name="Otillar R.P."/>
            <person name="Strauss J."/>
            <person name="Dupont C."/>
            <person name="Frickenhaus S."/>
            <person name="Maumus F."/>
            <person name="Mcmullan M."/>
            <person name="Sanges R."/>
            <person name="Schmutz J."/>
            <person name="Toseland A."/>
            <person name="Valas R."/>
            <person name="Veluchamy A."/>
            <person name="Ward B.J."/>
            <person name="Allen A."/>
            <person name="Barry K."/>
            <person name="Falciatore A."/>
            <person name="Ferrante M."/>
            <person name="Fortunato A.E."/>
            <person name="Gloeckner G."/>
            <person name="Gruber A."/>
            <person name="Hipkin R."/>
            <person name="Janech M."/>
            <person name="Kroth P."/>
            <person name="Leese F."/>
            <person name="Lindquist E."/>
            <person name="Lyon B.R."/>
            <person name="Martin J."/>
            <person name="Mayer C."/>
            <person name="Parker M."/>
            <person name="Quesneville H."/>
            <person name="Raymond J."/>
            <person name="Uhlig C."/>
            <person name="Valentin K.U."/>
            <person name="Worden A.Z."/>
            <person name="Armbrust E.V."/>
            <person name="Bowler C."/>
            <person name="Green B."/>
            <person name="Moulton V."/>
            <person name="Van Oosterhout C."/>
            <person name="Grigoriev I."/>
        </authorList>
    </citation>
    <scope>NUCLEOTIDE SEQUENCE [LARGE SCALE GENOMIC DNA]</scope>
    <source>
        <strain evidence="1 2">CCMP1102</strain>
    </source>
</reference>
<dbReference type="AlphaFoldDB" id="A0A1E7FPK0"/>
<dbReference type="PANTHER" id="PTHR33835:SF2">
    <property type="entry name" value="LYSINE-TRNA LIGASE"/>
    <property type="match status" value="1"/>
</dbReference>
<proteinExistence type="predicted"/>